<evidence type="ECO:0000313" key="2">
    <source>
        <dbReference type="Proteomes" id="UP001162992"/>
    </source>
</evidence>
<protein>
    <submittedName>
        <fullName evidence="1">Uncharacterized protein</fullName>
    </submittedName>
</protein>
<comment type="caution">
    <text evidence="1">The sequence shown here is derived from an EMBL/GenBank/DDBJ whole genome shotgun (WGS) entry which is preliminary data.</text>
</comment>
<sequence length="379" mass="42607">MKNLFRVCSLRFLNRRLKFHIDSDNIKGGYGLLNSKASLDNFPQKEQSTQSISCDRSTTYTRSKLSTSAKMQVVFLGTSMFPTANRSASSAILRFEDTSLLFDCGEGTFRQLQRTTIRPHDIDRIFIRGMKPDYIFGLPSFLCSKAMQATNLEKPIEVFGPQGLRRYIRANMRACFMRVPTKFMVHEFVVNKVKGINKRKWSLDEEPHEDELIGKDISCFEDGSWHLFADDKFCVKAIRLDADSFCWGYVVEEVELHLKDKGLHSLESHGKRQKVVFAGYSTLEKVLAVVESADVLVYDVSPNCKNVLSLEPNSSGTMAGQFAKMAGTKCLVLTRFEDHADQKIKNLLHTAGSSFGADAVIAAKDFMVVTVGSNTDSLQ</sequence>
<name>A0ACC2AKT1_DIPCM</name>
<dbReference type="EMBL" id="CM055112">
    <property type="protein sequence ID" value="KAJ7517539.1"/>
    <property type="molecule type" value="Genomic_DNA"/>
</dbReference>
<keyword evidence="2" id="KW-1185">Reference proteome</keyword>
<proteinExistence type="predicted"/>
<organism evidence="1 2">
    <name type="scientific">Diphasiastrum complanatum</name>
    <name type="common">Issler's clubmoss</name>
    <name type="synonym">Lycopodium complanatum</name>
    <dbReference type="NCBI Taxonomy" id="34168"/>
    <lineage>
        <taxon>Eukaryota</taxon>
        <taxon>Viridiplantae</taxon>
        <taxon>Streptophyta</taxon>
        <taxon>Embryophyta</taxon>
        <taxon>Tracheophyta</taxon>
        <taxon>Lycopodiopsida</taxon>
        <taxon>Lycopodiales</taxon>
        <taxon>Lycopodiaceae</taxon>
        <taxon>Lycopodioideae</taxon>
        <taxon>Diphasiastrum</taxon>
    </lineage>
</organism>
<gene>
    <name evidence="1" type="ORF">O6H91_21G028300</name>
</gene>
<evidence type="ECO:0000313" key="1">
    <source>
        <dbReference type="EMBL" id="KAJ7517539.1"/>
    </source>
</evidence>
<accession>A0ACC2AKT1</accession>
<reference evidence="2" key="1">
    <citation type="journal article" date="2024" name="Proc. Natl. Acad. Sci. U.S.A.">
        <title>Extraordinary preservation of gene collinearity over three hundred million years revealed in homosporous lycophytes.</title>
        <authorList>
            <person name="Li C."/>
            <person name="Wickell D."/>
            <person name="Kuo L.Y."/>
            <person name="Chen X."/>
            <person name="Nie B."/>
            <person name="Liao X."/>
            <person name="Peng D."/>
            <person name="Ji J."/>
            <person name="Jenkins J."/>
            <person name="Williams M."/>
            <person name="Shu S."/>
            <person name="Plott C."/>
            <person name="Barry K."/>
            <person name="Rajasekar S."/>
            <person name="Grimwood J."/>
            <person name="Han X."/>
            <person name="Sun S."/>
            <person name="Hou Z."/>
            <person name="He W."/>
            <person name="Dai G."/>
            <person name="Sun C."/>
            <person name="Schmutz J."/>
            <person name="Leebens-Mack J.H."/>
            <person name="Li F.W."/>
            <person name="Wang L."/>
        </authorList>
    </citation>
    <scope>NUCLEOTIDE SEQUENCE [LARGE SCALE GENOMIC DNA]</scope>
    <source>
        <strain evidence="2">cv. PW_Plant_1</strain>
    </source>
</reference>
<dbReference type="Proteomes" id="UP001162992">
    <property type="component" value="Chromosome 21"/>
</dbReference>